<dbReference type="InterPro" id="IPR037143">
    <property type="entry name" value="4-PPantetheinyl_Trfase_dom_sf"/>
</dbReference>
<evidence type="ECO:0000313" key="4">
    <source>
        <dbReference type="Proteomes" id="UP000199580"/>
    </source>
</evidence>
<dbReference type="GO" id="GO:0000287">
    <property type="term" value="F:magnesium ion binding"/>
    <property type="evidence" value="ECO:0007669"/>
    <property type="project" value="InterPro"/>
</dbReference>
<dbReference type="GO" id="GO:0008897">
    <property type="term" value="F:holo-[acyl-carrier-protein] synthase activity"/>
    <property type="evidence" value="ECO:0007669"/>
    <property type="project" value="InterPro"/>
</dbReference>
<gene>
    <name evidence="3" type="ORF">SAMN04487935_2712</name>
</gene>
<dbReference type="AlphaFoldDB" id="A0A1G8ZRN4"/>
<dbReference type="OrthoDB" id="663853at2"/>
<dbReference type="SUPFAM" id="SSF56214">
    <property type="entry name" value="4'-phosphopantetheinyl transferase"/>
    <property type="match status" value="1"/>
</dbReference>
<dbReference type="InterPro" id="IPR008278">
    <property type="entry name" value="4-PPantetheinyl_Trfase_dom"/>
</dbReference>
<keyword evidence="1 3" id="KW-0808">Transferase</keyword>
<proteinExistence type="predicted"/>
<keyword evidence="4" id="KW-1185">Reference proteome</keyword>
<dbReference type="Pfam" id="PF01648">
    <property type="entry name" value="ACPS"/>
    <property type="match status" value="1"/>
</dbReference>
<dbReference type="Gene3D" id="3.90.470.20">
    <property type="entry name" value="4'-phosphopantetheinyl transferase domain"/>
    <property type="match status" value="1"/>
</dbReference>
<dbReference type="RefSeq" id="WP_091396531.1">
    <property type="nucleotide sequence ID" value="NZ_BKAI01000008.1"/>
</dbReference>
<dbReference type="STRING" id="1128970.SAMN04487935_2712"/>
<organism evidence="3 4">
    <name type="scientific">Flavobacterium noncentrifugens</name>
    <dbReference type="NCBI Taxonomy" id="1128970"/>
    <lineage>
        <taxon>Bacteria</taxon>
        <taxon>Pseudomonadati</taxon>
        <taxon>Bacteroidota</taxon>
        <taxon>Flavobacteriia</taxon>
        <taxon>Flavobacteriales</taxon>
        <taxon>Flavobacteriaceae</taxon>
        <taxon>Flavobacterium</taxon>
    </lineage>
</organism>
<evidence type="ECO:0000256" key="1">
    <source>
        <dbReference type="ARBA" id="ARBA00022679"/>
    </source>
</evidence>
<dbReference type="EMBL" id="FNEZ01000004">
    <property type="protein sequence ID" value="SDK17693.1"/>
    <property type="molecule type" value="Genomic_DNA"/>
</dbReference>
<sequence length="156" mass="18227">MIGNDVVDLALAQKESNWKRNGFLQKIFTEKEHLQILNSENPEVKVWELWSRKEAAYKIWNRESNVRLFHPMKFECSDEDSDFGKVSFENQVYFTKTDFSDERISSIAVCQKSDFDAIIHLENRNGITKENGIPFLNKKPVSISNHGRFEQIISIL</sequence>
<evidence type="ECO:0000313" key="3">
    <source>
        <dbReference type="EMBL" id="SDK17693.1"/>
    </source>
</evidence>
<name>A0A1G8ZRN4_9FLAO</name>
<protein>
    <submittedName>
        <fullName evidence="3">4'-phosphopantetheinyl transferase superfamily protein</fullName>
    </submittedName>
</protein>
<feature type="domain" description="4'-phosphopantetheinyl transferase" evidence="2">
    <location>
        <begin position="2"/>
        <end position="101"/>
    </location>
</feature>
<reference evidence="3 4" key="1">
    <citation type="submission" date="2016-10" db="EMBL/GenBank/DDBJ databases">
        <authorList>
            <person name="de Groot N.N."/>
        </authorList>
    </citation>
    <scope>NUCLEOTIDE SEQUENCE [LARGE SCALE GENOMIC DNA]</scope>
    <source>
        <strain evidence="3 4">CGMCC 1.10076</strain>
    </source>
</reference>
<evidence type="ECO:0000259" key="2">
    <source>
        <dbReference type="Pfam" id="PF01648"/>
    </source>
</evidence>
<accession>A0A1G8ZRN4</accession>
<dbReference type="Proteomes" id="UP000199580">
    <property type="component" value="Unassembled WGS sequence"/>
</dbReference>